<gene>
    <name evidence="1" type="ORF">QVD17_19685</name>
</gene>
<sequence>MKMMFRCLIYSSFLFISTTHLVAPYLLHPTLLHLLKITLFTKFNLIPNHLRSSCPLTRYLKYIMVKLW</sequence>
<name>A0AAD8KN49_TARER</name>
<accession>A0AAD8KN49</accession>
<reference evidence="1" key="1">
    <citation type="journal article" date="2023" name="bioRxiv">
        <title>Improved chromosome-level genome assembly for marigold (Tagetes erecta).</title>
        <authorList>
            <person name="Jiang F."/>
            <person name="Yuan L."/>
            <person name="Wang S."/>
            <person name="Wang H."/>
            <person name="Xu D."/>
            <person name="Wang A."/>
            <person name="Fan W."/>
        </authorList>
    </citation>
    <scope>NUCLEOTIDE SEQUENCE</scope>
    <source>
        <strain evidence="1">WSJ</strain>
        <tissue evidence="1">Leaf</tissue>
    </source>
</reference>
<evidence type="ECO:0000313" key="2">
    <source>
        <dbReference type="Proteomes" id="UP001229421"/>
    </source>
</evidence>
<protein>
    <submittedName>
        <fullName evidence="1">Uncharacterized protein</fullName>
    </submittedName>
</protein>
<proteinExistence type="predicted"/>
<dbReference type="EMBL" id="JAUHHV010000005">
    <property type="protein sequence ID" value="KAK1424356.1"/>
    <property type="molecule type" value="Genomic_DNA"/>
</dbReference>
<dbReference type="AlphaFoldDB" id="A0AAD8KN49"/>
<dbReference type="Proteomes" id="UP001229421">
    <property type="component" value="Unassembled WGS sequence"/>
</dbReference>
<comment type="caution">
    <text evidence="1">The sequence shown here is derived from an EMBL/GenBank/DDBJ whole genome shotgun (WGS) entry which is preliminary data.</text>
</comment>
<evidence type="ECO:0000313" key="1">
    <source>
        <dbReference type="EMBL" id="KAK1424356.1"/>
    </source>
</evidence>
<organism evidence="1 2">
    <name type="scientific">Tagetes erecta</name>
    <name type="common">African marigold</name>
    <dbReference type="NCBI Taxonomy" id="13708"/>
    <lineage>
        <taxon>Eukaryota</taxon>
        <taxon>Viridiplantae</taxon>
        <taxon>Streptophyta</taxon>
        <taxon>Embryophyta</taxon>
        <taxon>Tracheophyta</taxon>
        <taxon>Spermatophyta</taxon>
        <taxon>Magnoliopsida</taxon>
        <taxon>eudicotyledons</taxon>
        <taxon>Gunneridae</taxon>
        <taxon>Pentapetalae</taxon>
        <taxon>asterids</taxon>
        <taxon>campanulids</taxon>
        <taxon>Asterales</taxon>
        <taxon>Asteraceae</taxon>
        <taxon>Asteroideae</taxon>
        <taxon>Heliantheae alliance</taxon>
        <taxon>Tageteae</taxon>
        <taxon>Tagetes</taxon>
    </lineage>
</organism>
<keyword evidence="2" id="KW-1185">Reference proteome</keyword>